<evidence type="ECO:0000259" key="2">
    <source>
        <dbReference type="Pfam" id="PF07762"/>
    </source>
</evidence>
<evidence type="ECO:0000256" key="1">
    <source>
        <dbReference type="SAM" id="MobiDB-lite"/>
    </source>
</evidence>
<dbReference type="InterPro" id="IPR011676">
    <property type="entry name" value="DUF1618"/>
</dbReference>
<name>A0AAV5EBK0_ELECO</name>
<proteinExistence type="predicted"/>
<organism evidence="3 4">
    <name type="scientific">Eleusine coracana subsp. coracana</name>
    <dbReference type="NCBI Taxonomy" id="191504"/>
    <lineage>
        <taxon>Eukaryota</taxon>
        <taxon>Viridiplantae</taxon>
        <taxon>Streptophyta</taxon>
        <taxon>Embryophyta</taxon>
        <taxon>Tracheophyta</taxon>
        <taxon>Spermatophyta</taxon>
        <taxon>Magnoliopsida</taxon>
        <taxon>Liliopsida</taxon>
        <taxon>Poales</taxon>
        <taxon>Poaceae</taxon>
        <taxon>PACMAD clade</taxon>
        <taxon>Chloridoideae</taxon>
        <taxon>Cynodonteae</taxon>
        <taxon>Eleusininae</taxon>
        <taxon>Eleusine</taxon>
    </lineage>
</organism>
<reference evidence="3" key="1">
    <citation type="journal article" date="2018" name="DNA Res.">
        <title>Multiple hybrid de novo genome assembly of finger millet, an orphan allotetraploid crop.</title>
        <authorList>
            <person name="Hatakeyama M."/>
            <person name="Aluri S."/>
            <person name="Balachadran M.T."/>
            <person name="Sivarajan S.R."/>
            <person name="Patrignani A."/>
            <person name="Gruter S."/>
            <person name="Poveda L."/>
            <person name="Shimizu-Inatsugi R."/>
            <person name="Baeten J."/>
            <person name="Francoijs K.J."/>
            <person name="Nataraja K.N."/>
            <person name="Reddy Y.A.N."/>
            <person name="Phadnis S."/>
            <person name="Ravikumar R.L."/>
            <person name="Schlapbach R."/>
            <person name="Sreeman S.M."/>
            <person name="Shimizu K.K."/>
        </authorList>
    </citation>
    <scope>NUCLEOTIDE SEQUENCE</scope>
</reference>
<sequence>MNCYAGSLIDEVAEEIEARGEPPLEVIMDQIIKSTPEEAMQRAMEVEFLRYREKVQGPAADAVHRRHSARREEQEEYRRCSAKRQPWEYCRSANRQHRQREEYRREVLSSVEEERGRKIAVKHFKHTSASIKGQEDPHYWMMIHDDRKFSTTYKKAREGIRPDYPPVLDSFRVHSIGLRMSWAPEFLLRSYPTAAFVSACHYNLAVLYVGPYRPGVSSPGFYLVLDSWNKFMTVAPMLPPRAVTLNSHYSIGTGVGVRRCIGTEHTFVLAELILHQEGGRASNKADLFLWASPGTRGFSSKQWMQRTVQLPLPSEIEEHTSRPAFSFRSDAVLAVGQYALCWIDLLQGILICDDLSATPVFRFVALPEECSVKPGIQGRGIPEEHRSACYVDCEDNGIIRFVTLDGSGKGPTSAVTLTLWSMSLQKSQWVKGSSVTLGELLIDPVDSEFLNLQPLRPIVSMSHEDHIYLFFARPESVDSMDHLEYMDIPARHWMAMLELNLKDRKVISSVKATGGTSVTHSPRPFISNFFSYYGCHTLPQGLLRSNRSCHGIRLRIPDAGLVQHREGVGGSGYPDAVRQLARITAKGALLARHLEANPELQAQLANSNSWADRAEDATDRSGPEKQHKTRASPRESNRVLGADVLELTNDNQRLTKALEDAQVYIEESESMSWGLFGIIEQLRDFFTGMGGYLPRHRGHAEGEGMKSLKWLAQGLVKDKDG</sequence>
<dbReference type="AlphaFoldDB" id="A0AAV5EBK0"/>
<accession>A0AAV5EBK0</accession>
<dbReference type="PANTHER" id="PTHR33086:SF52">
    <property type="entry name" value="OS09G0128900 PROTEIN"/>
    <property type="match status" value="1"/>
</dbReference>
<dbReference type="PANTHER" id="PTHR33086">
    <property type="entry name" value="OS05G0468200 PROTEIN-RELATED"/>
    <property type="match status" value="1"/>
</dbReference>
<feature type="region of interest" description="Disordered" evidence="1">
    <location>
        <begin position="606"/>
        <end position="639"/>
    </location>
</feature>
<dbReference type="Pfam" id="PF07762">
    <property type="entry name" value="DUF1618"/>
    <property type="match status" value="1"/>
</dbReference>
<feature type="compositionally biased region" description="Basic and acidic residues" evidence="1">
    <location>
        <begin position="612"/>
        <end position="637"/>
    </location>
</feature>
<protein>
    <recommendedName>
        <fullName evidence="2">DUF1618 domain-containing protein</fullName>
    </recommendedName>
</protein>
<keyword evidence="4" id="KW-1185">Reference proteome</keyword>
<evidence type="ECO:0000313" key="4">
    <source>
        <dbReference type="Proteomes" id="UP001054889"/>
    </source>
</evidence>
<feature type="domain" description="DUF1618" evidence="2">
    <location>
        <begin position="342"/>
        <end position="468"/>
    </location>
</feature>
<evidence type="ECO:0000313" key="3">
    <source>
        <dbReference type="EMBL" id="GJN19917.1"/>
    </source>
</evidence>
<comment type="caution">
    <text evidence="3">The sequence shown here is derived from an EMBL/GenBank/DDBJ whole genome shotgun (WGS) entry which is preliminary data.</text>
</comment>
<dbReference type="EMBL" id="BQKI01000074">
    <property type="protein sequence ID" value="GJN19917.1"/>
    <property type="molecule type" value="Genomic_DNA"/>
</dbReference>
<dbReference type="Proteomes" id="UP001054889">
    <property type="component" value="Unassembled WGS sequence"/>
</dbReference>
<reference evidence="3" key="2">
    <citation type="submission" date="2021-12" db="EMBL/GenBank/DDBJ databases">
        <title>Resequencing data analysis of finger millet.</title>
        <authorList>
            <person name="Hatakeyama M."/>
            <person name="Aluri S."/>
            <person name="Balachadran M.T."/>
            <person name="Sivarajan S.R."/>
            <person name="Poveda L."/>
            <person name="Shimizu-Inatsugi R."/>
            <person name="Schlapbach R."/>
            <person name="Sreeman S.M."/>
            <person name="Shimizu K.K."/>
        </authorList>
    </citation>
    <scope>NUCLEOTIDE SEQUENCE</scope>
</reference>
<gene>
    <name evidence="3" type="primary">gb07233</name>
    <name evidence="3" type="ORF">PR202_gb07233</name>
</gene>